<dbReference type="InterPro" id="IPR031928">
    <property type="entry name" value="RsdA_SigD-bd"/>
</dbReference>
<evidence type="ECO:0000259" key="3">
    <source>
        <dbReference type="Pfam" id="PF16751"/>
    </source>
</evidence>
<proteinExistence type="predicted"/>
<dbReference type="EMBL" id="JAAXKZ010000085">
    <property type="protein sequence ID" value="NMH93870.1"/>
    <property type="molecule type" value="Genomic_DNA"/>
</dbReference>
<feature type="domain" description="Anti-sigma-D factor RsdA sigma factor binding region" evidence="3">
    <location>
        <begin position="26"/>
        <end position="75"/>
    </location>
</feature>
<dbReference type="RefSeq" id="WP_169414565.1">
    <property type="nucleotide sequence ID" value="NZ_JAAXKZ010000085.1"/>
</dbReference>
<protein>
    <recommendedName>
        <fullName evidence="3">Anti-sigma-D factor RsdA sigma factor binding region domain-containing protein</fullName>
    </recommendedName>
</protein>
<gene>
    <name evidence="4" type="ORF">HF519_20295</name>
</gene>
<evidence type="ECO:0000313" key="5">
    <source>
        <dbReference type="Proteomes" id="UP000586918"/>
    </source>
</evidence>
<feature type="region of interest" description="Disordered" evidence="1">
    <location>
        <begin position="210"/>
        <end position="331"/>
    </location>
</feature>
<reference evidence="4 5" key="1">
    <citation type="submission" date="2020-04" db="EMBL/GenBank/DDBJ databases">
        <authorList>
            <person name="Klaysubun C."/>
            <person name="Duangmal K."/>
            <person name="Lipun K."/>
        </authorList>
    </citation>
    <scope>NUCLEOTIDE SEQUENCE [LARGE SCALE GENOMIC DNA]</scope>
    <source>
        <strain evidence="4 5">DSM 45300</strain>
    </source>
</reference>
<dbReference type="Proteomes" id="UP000586918">
    <property type="component" value="Unassembled WGS sequence"/>
</dbReference>
<name>A0A848DM64_9PSEU</name>
<accession>A0A848DM64</accession>
<organism evidence="4 5">
    <name type="scientific">Pseudonocardia bannensis</name>
    <dbReference type="NCBI Taxonomy" id="630973"/>
    <lineage>
        <taxon>Bacteria</taxon>
        <taxon>Bacillati</taxon>
        <taxon>Actinomycetota</taxon>
        <taxon>Actinomycetes</taxon>
        <taxon>Pseudonocardiales</taxon>
        <taxon>Pseudonocardiaceae</taxon>
        <taxon>Pseudonocardia</taxon>
    </lineage>
</organism>
<comment type="caution">
    <text evidence="4">The sequence shown here is derived from an EMBL/GenBank/DDBJ whole genome shotgun (WGS) entry which is preliminary data.</text>
</comment>
<evidence type="ECO:0000256" key="2">
    <source>
        <dbReference type="SAM" id="Phobius"/>
    </source>
</evidence>
<evidence type="ECO:0000256" key="1">
    <source>
        <dbReference type="SAM" id="MobiDB-lite"/>
    </source>
</evidence>
<feature type="compositionally biased region" description="Polar residues" evidence="1">
    <location>
        <begin position="1"/>
        <end position="14"/>
    </location>
</feature>
<keyword evidence="2" id="KW-0472">Membrane</keyword>
<dbReference type="AlphaFoldDB" id="A0A848DM64"/>
<dbReference type="Pfam" id="PF16751">
    <property type="entry name" value="RsdA_SigD_bd"/>
    <property type="match status" value="1"/>
</dbReference>
<feature type="compositionally biased region" description="Low complexity" evidence="1">
    <location>
        <begin position="308"/>
        <end position="331"/>
    </location>
</feature>
<keyword evidence="2" id="KW-1133">Transmembrane helix</keyword>
<feature type="transmembrane region" description="Helical" evidence="2">
    <location>
        <begin position="103"/>
        <end position="124"/>
    </location>
</feature>
<keyword evidence="5" id="KW-1185">Reference proteome</keyword>
<feature type="region of interest" description="Disordered" evidence="1">
    <location>
        <begin position="1"/>
        <end position="21"/>
    </location>
</feature>
<feature type="compositionally biased region" description="Low complexity" evidence="1">
    <location>
        <begin position="239"/>
        <end position="301"/>
    </location>
</feature>
<evidence type="ECO:0000313" key="4">
    <source>
        <dbReference type="EMBL" id="NMH93870.1"/>
    </source>
</evidence>
<keyword evidence="2" id="KW-0812">Transmembrane</keyword>
<sequence>MRPTDNNGVHQSGMQPRPAPVDEPIDLVAVQADDELINALSAGMAVSAPGLDGYDDDDRVAAMLAAWKAEVDAEPIPDLVDTDTAVAAITSTRRAPGRRARHLVPLAGAAALIVFAFTGVSVGAHSAQPGDALWGVSKVLYSERAESVEAAATVQVKLEKVRTALAAGKTEEAATELAAAEPLLTNVRPEEGAPQLSEQQQFLAAKLSETPANTPTDPEAPLRSGTPAPESTSPDTPAGSTPPESSTVPGTSSPVPTSDPQVPVAPGPSTTTPSPAPQSTTSVAPGPTTEGGPTGPTTSPGQSMNAPTGTGSTGTTASAGEGTSAVGNPTS</sequence>